<comment type="caution">
    <text evidence="2">The sequence shown here is derived from an EMBL/GenBank/DDBJ whole genome shotgun (WGS) entry which is preliminary data.</text>
</comment>
<accession>A0A8J7GEB0</accession>
<dbReference type="AlphaFoldDB" id="A0A8J7GEB0"/>
<feature type="transmembrane region" description="Helical" evidence="1">
    <location>
        <begin position="127"/>
        <end position="152"/>
    </location>
</feature>
<feature type="transmembrane region" description="Helical" evidence="1">
    <location>
        <begin position="28"/>
        <end position="48"/>
    </location>
</feature>
<feature type="transmembrane region" description="Helical" evidence="1">
    <location>
        <begin position="172"/>
        <end position="193"/>
    </location>
</feature>
<feature type="transmembrane region" description="Helical" evidence="1">
    <location>
        <begin position="86"/>
        <end position="106"/>
    </location>
</feature>
<dbReference type="Proteomes" id="UP000622552">
    <property type="component" value="Unassembled WGS sequence"/>
</dbReference>
<sequence length="206" mass="22072">MTTRTAQASQRPGQPETRSLLTRMHGRTAAGVPGWAVLAAFVITLSVLPSSIWRIAAMVFNAPLLEHPSEPPIGHGPELIADSPGYIIGLSVVSEALAFLAFGLVCRWGEVWPRWIPGLGGHRVPPLAAVIPAGLGAAVLMIFPWSLTMIATGRMVTGHKGGGLVVHGWQSVAFWAAYLPLALWGPLLALLTVHYQRRRRSRTGNA</sequence>
<organism evidence="2 3">
    <name type="scientific">Longispora fulva</name>
    <dbReference type="NCBI Taxonomy" id="619741"/>
    <lineage>
        <taxon>Bacteria</taxon>
        <taxon>Bacillati</taxon>
        <taxon>Actinomycetota</taxon>
        <taxon>Actinomycetes</taxon>
        <taxon>Micromonosporales</taxon>
        <taxon>Micromonosporaceae</taxon>
        <taxon>Longispora</taxon>
    </lineage>
</organism>
<keyword evidence="1" id="KW-1133">Transmembrane helix</keyword>
<keyword evidence="1" id="KW-0812">Transmembrane</keyword>
<dbReference type="EMBL" id="JADOUF010000001">
    <property type="protein sequence ID" value="MBG6136121.1"/>
    <property type="molecule type" value="Genomic_DNA"/>
</dbReference>
<protein>
    <submittedName>
        <fullName evidence="2">Uncharacterized protein</fullName>
    </submittedName>
</protein>
<keyword evidence="3" id="KW-1185">Reference proteome</keyword>
<evidence type="ECO:0000256" key="1">
    <source>
        <dbReference type="SAM" id="Phobius"/>
    </source>
</evidence>
<proteinExistence type="predicted"/>
<keyword evidence="1" id="KW-0472">Membrane</keyword>
<dbReference type="RefSeq" id="WP_231398764.1">
    <property type="nucleotide sequence ID" value="NZ_BONS01000001.1"/>
</dbReference>
<reference evidence="2" key="1">
    <citation type="submission" date="2020-11" db="EMBL/GenBank/DDBJ databases">
        <title>Sequencing the genomes of 1000 actinobacteria strains.</title>
        <authorList>
            <person name="Klenk H.-P."/>
        </authorList>
    </citation>
    <scope>NUCLEOTIDE SEQUENCE</scope>
    <source>
        <strain evidence="2">DSM 45356</strain>
    </source>
</reference>
<evidence type="ECO:0000313" key="3">
    <source>
        <dbReference type="Proteomes" id="UP000622552"/>
    </source>
</evidence>
<name>A0A8J7GEB0_9ACTN</name>
<evidence type="ECO:0000313" key="2">
    <source>
        <dbReference type="EMBL" id="MBG6136121.1"/>
    </source>
</evidence>
<gene>
    <name evidence="2" type="ORF">IW245_002315</name>
</gene>